<dbReference type="SUPFAM" id="SSF55811">
    <property type="entry name" value="Nudix"/>
    <property type="match status" value="1"/>
</dbReference>
<dbReference type="AlphaFoldDB" id="A0A542ZUU2"/>
<organism evidence="4 5">
    <name type="scientific">Rarobacter faecitabidus</name>
    <dbReference type="NCBI Taxonomy" id="13243"/>
    <lineage>
        <taxon>Bacteria</taxon>
        <taxon>Bacillati</taxon>
        <taxon>Actinomycetota</taxon>
        <taxon>Actinomycetes</taxon>
        <taxon>Micrococcales</taxon>
        <taxon>Rarobacteraceae</taxon>
        <taxon>Rarobacter</taxon>
    </lineage>
</organism>
<accession>A0A542ZUU2</accession>
<dbReference type="OrthoDB" id="3404294at2"/>
<dbReference type="InterPro" id="IPR015797">
    <property type="entry name" value="NUDIX_hydrolase-like_dom_sf"/>
</dbReference>
<sequence length="173" mass="18689">MPDSRPARRPGDGWVACSCGREHWGLLGAAGLLVFRDDDAGPRVLLQHRALWSHHGGTWGIPGGAIDVGESPLTGALREAGEEAGICPSDIEPIASLKLDHGTWSYTTIVARLVGDGLDSPIARDSESIELRWAGLDEVPGLPLLPAFGEQWPLYLAAYRRALSSERRRVRHG</sequence>
<evidence type="ECO:0000256" key="1">
    <source>
        <dbReference type="ARBA" id="ARBA00001946"/>
    </source>
</evidence>
<proteinExistence type="predicted"/>
<feature type="domain" description="Nudix hydrolase" evidence="3">
    <location>
        <begin position="25"/>
        <end position="159"/>
    </location>
</feature>
<keyword evidence="2" id="KW-0378">Hydrolase</keyword>
<dbReference type="PROSITE" id="PS00893">
    <property type="entry name" value="NUDIX_BOX"/>
    <property type="match status" value="1"/>
</dbReference>
<comment type="cofactor">
    <cofactor evidence="1">
        <name>Mg(2+)</name>
        <dbReference type="ChEBI" id="CHEBI:18420"/>
    </cofactor>
</comment>
<dbReference type="Proteomes" id="UP000315389">
    <property type="component" value="Unassembled WGS sequence"/>
</dbReference>
<reference evidence="4 5" key="1">
    <citation type="submission" date="2019-06" db="EMBL/GenBank/DDBJ databases">
        <title>Sequencing the genomes of 1000 actinobacteria strains.</title>
        <authorList>
            <person name="Klenk H.-P."/>
        </authorList>
    </citation>
    <scope>NUCLEOTIDE SEQUENCE [LARGE SCALE GENOMIC DNA]</scope>
    <source>
        <strain evidence="4 5">DSM 4813</strain>
    </source>
</reference>
<dbReference type="CDD" id="cd18877">
    <property type="entry name" value="NUDIX_Hydrolase"/>
    <property type="match status" value="1"/>
</dbReference>
<dbReference type="PANTHER" id="PTHR43046:SF2">
    <property type="entry name" value="8-OXO-DGTP DIPHOSPHATASE-RELATED"/>
    <property type="match status" value="1"/>
</dbReference>
<dbReference type="EMBL" id="VFOS01000001">
    <property type="protein sequence ID" value="TQL64069.1"/>
    <property type="molecule type" value="Genomic_DNA"/>
</dbReference>
<gene>
    <name evidence="4" type="ORF">FB461_0554</name>
</gene>
<dbReference type="PANTHER" id="PTHR43046">
    <property type="entry name" value="GDP-MANNOSE MANNOSYL HYDROLASE"/>
    <property type="match status" value="1"/>
</dbReference>
<dbReference type="InterPro" id="IPR000086">
    <property type="entry name" value="NUDIX_hydrolase_dom"/>
</dbReference>
<evidence type="ECO:0000313" key="4">
    <source>
        <dbReference type="EMBL" id="TQL64069.1"/>
    </source>
</evidence>
<dbReference type="RefSeq" id="WP_142118739.1">
    <property type="nucleotide sequence ID" value="NZ_BAAASV010000003.1"/>
</dbReference>
<evidence type="ECO:0000259" key="3">
    <source>
        <dbReference type="PROSITE" id="PS51462"/>
    </source>
</evidence>
<dbReference type="PROSITE" id="PS51462">
    <property type="entry name" value="NUDIX"/>
    <property type="match status" value="1"/>
</dbReference>
<evidence type="ECO:0000313" key="5">
    <source>
        <dbReference type="Proteomes" id="UP000315389"/>
    </source>
</evidence>
<protein>
    <submittedName>
        <fullName evidence="4">ADP-ribose pyrophosphatase YjhB (NUDIX family)</fullName>
    </submittedName>
</protein>
<comment type="caution">
    <text evidence="4">The sequence shown here is derived from an EMBL/GenBank/DDBJ whole genome shotgun (WGS) entry which is preliminary data.</text>
</comment>
<evidence type="ECO:0000256" key="2">
    <source>
        <dbReference type="ARBA" id="ARBA00022801"/>
    </source>
</evidence>
<dbReference type="Pfam" id="PF00293">
    <property type="entry name" value="NUDIX"/>
    <property type="match status" value="1"/>
</dbReference>
<dbReference type="InterPro" id="IPR020084">
    <property type="entry name" value="NUDIX_hydrolase_CS"/>
</dbReference>
<keyword evidence="5" id="KW-1185">Reference proteome</keyword>
<dbReference type="Gene3D" id="3.90.79.10">
    <property type="entry name" value="Nucleoside Triphosphate Pyrophosphohydrolase"/>
    <property type="match status" value="1"/>
</dbReference>
<name>A0A542ZUU2_RARFA</name>
<dbReference type="GO" id="GO:0016787">
    <property type="term" value="F:hydrolase activity"/>
    <property type="evidence" value="ECO:0007669"/>
    <property type="project" value="UniProtKB-KW"/>
</dbReference>